<accession>A0A9P3G410</accession>
<keyword evidence="2" id="KW-0472">Membrane</keyword>
<dbReference type="EMBL" id="BPQB01000007">
    <property type="protein sequence ID" value="GJE87826.1"/>
    <property type="molecule type" value="Genomic_DNA"/>
</dbReference>
<feature type="compositionally biased region" description="Low complexity" evidence="1">
    <location>
        <begin position="387"/>
        <end position="412"/>
    </location>
</feature>
<evidence type="ECO:0000256" key="2">
    <source>
        <dbReference type="SAM" id="Phobius"/>
    </source>
</evidence>
<feature type="compositionally biased region" description="Low complexity" evidence="1">
    <location>
        <begin position="494"/>
        <end position="506"/>
    </location>
</feature>
<evidence type="ECO:0000256" key="3">
    <source>
        <dbReference type="SAM" id="SignalP"/>
    </source>
</evidence>
<gene>
    <name evidence="4" type="ORF">PsYK624_039090</name>
</gene>
<dbReference type="Proteomes" id="UP000703269">
    <property type="component" value="Unassembled WGS sequence"/>
</dbReference>
<keyword evidence="2" id="KW-1133">Transmembrane helix</keyword>
<sequence length="514" mass="54842">MHTRPALRADARAWTLAAAAGLLWTQALLPAVRAADSPYLPQGFYFDWTPPGQSPPVPTTAQCETIHIEYSRGAATGPNPVAPYYLQVYTSTFIVPFVIQAGLSDSDLSFDWPVPFIPGTQYQICMFDSNGVTGGCQATYSVYTAPNTSFQDPPVCTNLSYPHPDQVLGVTSLVDNGPLGQFAWIPECTDISVQPTNGTPPYTLTVAPALHPPYNITSNTMDPINWTVSLSWGTPFFISLADSSGMTWAYGPLHSAQGTDTTCLSELTTIGVSHKEVQPWVAAVSGVGGVVVGLLIGVLGAMFLATRRRRSHRRDRLDTLHRKSSSVSVTTPVLHHPSERYSDMPTLPTDLSYQIEPFVMPSELGAGTSASSPSNTMFDTAHTRNTTALTTNSARSRSPPASFMSPTSTAPPASIPLLPPHPPLSAENRTPSQVFVVHHDGGRPPVTVYAADGTEIVELPPRYVDSNSNSNHGAAGSTGSSSDASMRPGPGSPLQPQRRQPGAAPPKTQRRVAS</sequence>
<feature type="chain" id="PRO_5040263177" evidence="3">
    <location>
        <begin position="35"/>
        <end position="514"/>
    </location>
</feature>
<feature type="region of interest" description="Disordered" evidence="1">
    <location>
        <begin position="387"/>
        <end position="428"/>
    </location>
</feature>
<dbReference type="AlphaFoldDB" id="A0A9P3G410"/>
<evidence type="ECO:0000256" key="1">
    <source>
        <dbReference type="SAM" id="MobiDB-lite"/>
    </source>
</evidence>
<reference evidence="4 5" key="1">
    <citation type="submission" date="2021-08" db="EMBL/GenBank/DDBJ databases">
        <title>Draft Genome Sequence of Phanerochaete sordida strain YK-624.</title>
        <authorList>
            <person name="Mori T."/>
            <person name="Dohra H."/>
            <person name="Suzuki T."/>
            <person name="Kawagishi H."/>
            <person name="Hirai H."/>
        </authorList>
    </citation>
    <scope>NUCLEOTIDE SEQUENCE [LARGE SCALE GENOMIC DNA]</scope>
    <source>
        <strain evidence="4 5">YK-624</strain>
    </source>
</reference>
<proteinExistence type="predicted"/>
<comment type="caution">
    <text evidence="4">The sequence shown here is derived from an EMBL/GenBank/DDBJ whole genome shotgun (WGS) entry which is preliminary data.</text>
</comment>
<feature type="region of interest" description="Disordered" evidence="1">
    <location>
        <begin position="461"/>
        <end position="514"/>
    </location>
</feature>
<dbReference type="OrthoDB" id="2563021at2759"/>
<organism evidence="4 5">
    <name type="scientific">Phanerochaete sordida</name>
    <dbReference type="NCBI Taxonomy" id="48140"/>
    <lineage>
        <taxon>Eukaryota</taxon>
        <taxon>Fungi</taxon>
        <taxon>Dikarya</taxon>
        <taxon>Basidiomycota</taxon>
        <taxon>Agaricomycotina</taxon>
        <taxon>Agaricomycetes</taxon>
        <taxon>Polyporales</taxon>
        <taxon>Phanerochaetaceae</taxon>
        <taxon>Phanerochaete</taxon>
    </lineage>
</organism>
<evidence type="ECO:0000313" key="5">
    <source>
        <dbReference type="Proteomes" id="UP000703269"/>
    </source>
</evidence>
<feature type="compositionally biased region" description="Pro residues" evidence="1">
    <location>
        <begin position="413"/>
        <end position="423"/>
    </location>
</feature>
<protein>
    <submittedName>
        <fullName evidence="4">Uncharacterized protein</fullName>
    </submittedName>
</protein>
<evidence type="ECO:0000313" key="4">
    <source>
        <dbReference type="EMBL" id="GJE87826.1"/>
    </source>
</evidence>
<keyword evidence="3" id="KW-0732">Signal</keyword>
<feature type="signal peptide" evidence="3">
    <location>
        <begin position="1"/>
        <end position="34"/>
    </location>
</feature>
<keyword evidence="2" id="KW-0812">Transmembrane</keyword>
<keyword evidence="5" id="KW-1185">Reference proteome</keyword>
<feature type="transmembrane region" description="Helical" evidence="2">
    <location>
        <begin position="280"/>
        <end position="306"/>
    </location>
</feature>
<feature type="compositionally biased region" description="Low complexity" evidence="1">
    <location>
        <begin position="466"/>
        <end position="485"/>
    </location>
</feature>
<name>A0A9P3G410_9APHY</name>